<organism evidence="1 2">
    <name type="scientific">Leuconostoc fallax</name>
    <dbReference type="NCBI Taxonomy" id="1251"/>
    <lineage>
        <taxon>Bacteria</taxon>
        <taxon>Bacillati</taxon>
        <taxon>Bacillota</taxon>
        <taxon>Bacilli</taxon>
        <taxon>Lactobacillales</taxon>
        <taxon>Lactobacillaceae</taxon>
        <taxon>Leuconostoc</taxon>
    </lineage>
</organism>
<accession>A0A4V3A297</accession>
<keyword evidence="2" id="KW-1185">Reference proteome</keyword>
<reference evidence="1 2" key="1">
    <citation type="journal article" date="2019" name="Appl. Microbiol. Biotechnol.">
        <title>Uncovering carbohydrate metabolism through a genotype-phenotype association study of 56 lactic acid bacteria genomes.</title>
        <authorList>
            <person name="Buron-Moles G."/>
            <person name="Chailyan A."/>
            <person name="Dolejs I."/>
            <person name="Forster J."/>
            <person name="Miks M.H."/>
        </authorList>
    </citation>
    <scope>NUCLEOTIDE SEQUENCE [LARGE SCALE GENOMIC DNA]</scope>
    <source>
        <strain evidence="1 2">ATCC 700006</strain>
    </source>
</reference>
<sequence length="75" mass="8567">MYDSRNGTDGTDLDYNYFASLDGYPYNYVYRYVGPKTPTKSTQAVQKLRPFTLTVRLKFHTTITGMVSGTPLTRD</sequence>
<name>A0A4V3A297_9LACO</name>
<protein>
    <submittedName>
        <fullName evidence="1">Uncharacterized protein</fullName>
    </submittedName>
</protein>
<evidence type="ECO:0000313" key="2">
    <source>
        <dbReference type="Proteomes" id="UP000295681"/>
    </source>
</evidence>
<evidence type="ECO:0000313" key="1">
    <source>
        <dbReference type="EMBL" id="TDG67540.1"/>
    </source>
</evidence>
<dbReference type="STRING" id="907931.GCA_000165675_01487"/>
<dbReference type="RefSeq" id="WP_010007150.1">
    <property type="nucleotide sequence ID" value="NZ_JAGYGP010000001.1"/>
</dbReference>
<comment type="caution">
    <text evidence="1">The sequence shown here is derived from an EMBL/GenBank/DDBJ whole genome shotgun (WGS) entry which is preliminary data.</text>
</comment>
<dbReference type="Proteomes" id="UP000295681">
    <property type="component" value="Unassembled WGS sequence"/>
</dbReference>
<gene>
    <name evidence="1" type="ORF">C5L23_001339</name>
</gene>
<dbReference type="AlphaFoldDB" id="A0A4V3A297"/>
<dbReference type="EMBL" id="PUFI01000015">
    <property type="protein sequence ID" value="TDG67540.1"/>
    <property type="molecule type" value="Genomic_DNA"/>
</dbReference>
<proteinExistence type="predicted"/>